<comment type="caution">
    <text evidence="3">The sequence shown here is derived from an EMBL/GenBank/DDBJ whole genome shotgun (WGS) entry which is preliminary data.</text>
</comment>
<accession>A0A640WEJ5</accession>
<proteinExistence type="predicted"/>
<evidence type="ECO:0000259" key="2">
    <source>
        <dbReference type="Pfam" id="PF13503"/>
    </source>
</evidence>
<dbReference type="AlphaFoldDB" id="A0A640WEJ5"/>
<keyword evidence="4" id="KW-1185">Reference proteome</keyword>
<evidence type="ECO:0000313" key="3">
    <source>
        <dbReference type="EMBL" id="KAA0018579.1"/>
    </source>
</evidence>
<evidence type="ECO:0000256" key="1">
    <source>
        <dbReference type="SAM" id="MobiDB-lite"/>
    </source>
</evidence>
<sequence>MESQKTSPKQDSPASRVGAAKPFDPNWLQPDRHRYALLNPLHVASSDRDDLDSHTLKTPSVKVRDPLLPQLVCLASLSLTQREHLTKRIEQYAKRGSVFLSALLQSEADTEAVIRHFRFTLEQPRPGSRKRWWLRCYDPRVFRHLCWLLETVSMDRLLGPITCWRWPNQYGQWHALERHEASDLSTRAPLLSASQWSCIDRMASLNAVIDRLAMLKPEAVASFDDYRDLDGLLVKAQQLGLADAEGRQLYAEQAARFHPHIHDHPEMRRRLDQTVETQGSYVRRCEDLSAQSLLAMARELETIT</sequence>
<feature type="region of interest" description="Disordered" evidence="1">
    <location>
        <begin position="1"/>
        <end position="28"/>
    </location>
</feature>
<name>A0A640WEJ5_9GAMM</name>
<protein>
    <submittedName>
        <fullName evidence="3">DUF4123 domain-containing protein</fullName>
    </submittedName>
</protein>
<feature type="domain" description="DUF4123" evidence="2">
    <location>
        <begin position="92"/>
        <end position="145"/>
    </location>
</feature>
<dbReference type="EMBL" id="VTPX01000004">
    <property type="protein sequence ID" value="KAA0018579.1"/>
    <property type="molecule type" value="Genomic_DNA"/>
</dbReference>
<dbReference type="InterPro" id="IPR025391">
    <property type="entry name" value="DUF4123"/>
</dbReference>
<dbReference type="RefSeq" id="WP_149435003.1">
    <property type="nucleotide sequence ID" value="NZ_VTPX01000004.1"/>
</dbReference>
<feature type="compositionally biased region" description="Polar residues" evidence="1">
    <location>
        <begin position="1"/>
        <end position="13"/>
    </location>
</feature>
<reference evidence="3 4" key="1">
    <citation type="submission" date="2019-08" db="EMBL/GenBank/DDBJ databases">
        <title>Bioinformatics analysis of the strain L3 and L5.</title>
        <authorList>
            <person name="Li X."/>
        </authorList>
    </citation>
    <scope>NUCLEOTIDE SEQUENCE [LARGE SCALE GENOMIC DNA]</scope>
    <source>
        <strain evidence="3 4">L3</strain>
    </source>
</reference>
<gene>
    <name evidence="3" type="ORF">F0A16_08645</name>
</gene>
<dbReference type="Proteomes" id="UP000466024">
    <property type="component" value="Unassembled WGS sequence"/>
</dbReference>
<dbReference type="Pfam" id="PF13503">
    <property type="entry name" value="DUF4123"/>
    <property type="match status" value="1"/>
</dbReference>
<evidence type="ECO:0000313" key="4">
    <source>
        <dbReference type="Proteomes" id="UP000466024"/>
    </source>
</evidence>
<organism evidence="3 4">
    <name type="scientific">Salinicola corii</name>
    <dbReference type="NCBI Taxonomy" id="2606937"/>
    <lineage>
        <taxon>Bacteria</taxon>
        <taxon>Pseudomonadati</taxon>
        <taxon>Pseudomonadota</taxon>
        <taxon>Gammaproteobacteria</taxon>
        <taxon>Oceanospirillales</taxon>
        <taxon>Halomonadaceae</taxon>
        <taxon>Salinicola</taxon>
    </lineage>
</organism>